<evidence type="ECO:0000313" key="6">
    <source>
        <dbReference type="EMBL" id="RYR27487.1"/>
    </source>
</evidence>
<keyword evidence="7" id="KW-1185">Reference proteome</keyword>
<keyword evidence="3 5" id="KW-0328">Glycosyltransferase</keyword>
<dbReference type="UniPathway" id="UPA00845"/>
<comment type="similarity">
    <text evidence="2 5">Belongs to the glycosyltransferase 8 family.</text>
</comment>
<keyword evidence="5" id="KW-0812">Transmembrane</keyword>
<dbReference type="InterPro" id="IPR029044">
    <property type="entry name" value="Nucleotide-diphossugar_trans"/>
</dbReference>
<comment type="subcellular location">
    <subcellularLocation>
        <location evidence="5">Golgi apparatus membrane</location>
        <topology evidence="5">Single-pass type II membrane protein</topology>
    </subcellularLocation>
</comment>
<dbReference type="InterPro" id="IPR029993">
    <property type="entry name" value="GAUT"/>
</dbReference>
<dbReference type="GO" id="GO:0047262">
    <property type="term" value="F:polygalacturonate 4-alpha-galacturonosyltransferase activity"/>
    <property type="evidence" value="ECO:0007669"/>
    <property type="project" value="InterPro"/>
</dbReference>
<comment type="pathway">
    <text evidence="1 5">Glycan metabolism; pectin biosynthesis.</text>
</comment>
<dbReference type="AlphaFoldDB" id="A0A445AM19"/>
<dbReference type="PANTHER" id="PTHR32116">
    <property type="entry name" value="GALACTURONOSYLTRANSFERASE 4-RELATED"/>
    <property type="match status" value="1"/>
</dbReference>
<dbReference type="Proteomes" id="UP000289738">
    <property type="component" value="Chromosome B01"/>
</dbReference>
<sequence length="534" mass="59831">MKFSISAKGIKRLTISSGAGAGGGAAEDVSLKIPSKPASGRRITARTAIPAALVLGTLLPFLFVRIAIFVLESASVRSSFDCGGWRFFSGADRSLKLRDELTRALMEANEGNDDIGAESFNELVKEFTSKQDLKTFAFKTKAMLLQMEHKAQLAKQQESVYWHLASQGIPKSLHCLSLNLVEEYAVNAIARSRLPSPEYATRLIDPNFRHLVLLTDNVLAASVVVASAVQNSANPEKLVFHIVTNKETYTPMHAWFSTNSIESAVVEVRGLHQYDWSAEVNAGIKDMLDINHLIWKHYHSKEKDLNYSQDHNRYLDTLRPSSRSLMNHLIIYLPKLFPDLKKIVFLDDDVVVQQDISSLWELDLNGKVSGSVFRSWCGNGCCSAGTKYMDYLNFSHPLISSSFNGNRCTWLYGMNIFDLEAWRNTNITEIYHHWLKLNLKSGLELWNPGLLPPALIAFEGQVHSINSSMLVTDLGHRHGAAEISRERVEAATVIHFAGPAKPWLEISFPEVRSLWSQYVNFSNKFTRRCGIITG</sequence>
<dbReference type="GO" id="GO:0045489">
    <property type="term" value="P:pectin biosynthetic process"/>
    <property type="evidence" value="ECO:0007669"/>
    <property type="project" value="UniProtKB-UniPathway"/>
</dbReference>
<evidence type="ECO:0000256" key="2">
    <source>
        <dbReference type="ARBA" id="ARBA00006351"/>
    </source>
</evidence>
<dbReference type="GO" id="GO:0000139">
    <property type="term" value="C:Golgi membrane"/>
    <property type="evidence" value="ECO:0007669"/>
    <property type="project" value="UniProtKB-SubCell"/>
</dbReference>
<dbReference type="Gene3D" id="3.90.550.10">
    <property type="entry name" value="Spore Coat Polysaccharide Biosynthesis Protein SpsA, Chain A"/>
    <property type="match status" value="1"/>
</dbReference>
<evidence type="ECO:0000256" key="1">
    <source>
        <dbReference type="ARBA" id="ARBA00004877"/>
    </source>
</evidence>
<reference evidence="6 7" key="1">
    <citation type="submission" date="2019-01" db="EMBL/GenBank/DDBJ databases">
        <title>Sequencing of cultivated peanut Arachis hypogaea provides insights into genome evolution and oil improvement.</title>
        <authorList>
            <person name="Chen X."/>
        </authorList>
    </citation>
    <scope>NUCLEOTIDE SEQUENCE [LARGE SCALE GENOMIC DNA]</scope>
    <source>
        <strain evidence="7">cv. Fuhuasheng</strain>
        <tissue evidence="6">Leaves</tissue>
    </source>
</reference>
<dbReference type="PANTHER" id="PTHR32116:SF30">
    <property type="entry name" value="GALACTURONOSYLTRANSFERASE 15-RELATED"/>
    <property type="match status" value="1"/>
</dbReference>
<dbReference type="Pfam" id="PF01501">
    <property type="entry name" value="Glyco_transf_8"/>
    <property type="match status" value="1"/>
</dbReference>
<accession>A0A445AM19</accession>
<gene>
    <name evidence="6" type="ORF">Ahy_B01g051512</name>
</gene>
<evidence type="ECO:0000256" key="5">
    <source>
        <dbReference type="RuleBase" id="RU362027"/>
    </source>
</evidence>
<dbReference type="SUPFAM" id="SSF53448">
    <property type="entry name" value="Nucleotide-diphospho-sugar transferases"/>
    <property type="match status" value="1"/>
</dbReference>
<dbReference type="EMBL" id="SDMP01000011">
    <property type="protein sequence ID" value="RYR27487.1"/>
    <property type="molecule type" value="Genomic_DNA"/>
</dbReference>
<evidence type="ECO:0000256" key="4">
    <source>
        <dbReference type="ARBA" id="ARBA00022679"/>
    </source>
</evidence>
<dbReference type="GO" id="GO:0071555">
    <property type="term" value="P:cell wall organization"/>
    <property type="evidence" value="ECO:0007669"/>
    <property type="project" value="UniProtKB-KW"/>
</dbReference>
<evidence type="ECO:0000256" key="3">
    <source>
        <dbReference type="ARBA" id="ARBA00022676"/>
    </source>
</evidence>
<feature type="transmembrane region" description="Helical" evidence="5">
    <location>
        <begin position="51"/>
        <end position="71"/>
    </location>
</feature>
<keyword evidence="5" id="KW-0472">Membrane</keyword>
<protein>
    <recommendedName>
        <fullName evidence="5">Hexosyltransferase</fullName>
        <ecNumber evidence="5">2.4.1.-</ecNumber>
    </recommendedName>
</protein>
<comment type="caution">
    <text evidence="6">The sequence shown here is derived from an EMBL/GenBank/DDBJ whole genome shotgun (WGS) entry which is preliminary data.</text>
</comment>
<keyword evidence="5" id="KW-1133">Transmembrane helix</keyword>
<proteinExistence type="inferred from homology"/>
<dbReference type="STRING" id="3818.A0A445AM19"/>
<organism evidence="6 7">
    <name type="scientific">Arachis hypogaea</name>
    <name type="common">Peanut</name>
    <dbReference type="NCBI Taxonomy" id="3818"/>
    <lineage>
        <taxon>Eukaryota</taxon>
        <taxon>Viridiplantae</taxon>
        <taxon>Streptophyta</taxon>
        <taxon>Embryophyta</taxon>
        <taxon>Tracheophyta</taxon>
        <taxon>Spermatophyta</taxon>
        <taxon>Magnoliopsida</taxon>
        <taxon>eudicotyledons</taxon>
        <taxon>Gunneridae</taxon>
        <taxon>Pentapetalae</taxon>
        <taxon>rosids</taxon>
        <taxon>fabids</taxon>
        <taxon>Fabales</taxon>
        <taxon>Fabaceae</taxon>
        <taxon>Papilionoideae</taxon>
        <taxon>50 kb inversion clade</taxon>
        <taxon>dalbergioids sensu lato</taxon>
        <taxon>Dalbergieae</taxon>
        <taxon>Pterocarpus clade</taxon>
        <taxon>Arachis</taxon>
    </lineage>
</organism>
<keyword evidence="4" id="KW-0808">Transferase</keyword>
<evidence type="ECO:0000313" key="7">
    <source>
        <dbReference type="Proteomes" id="UP000289738"/>
    </source>
</evidence>
<dbReference type="EC" id="2.4.1.-" evidence="5"/>
<dbReference type="InterPro" id="IPR002495">
    <property type="entry name" value="Glyco_trans_8"/>
</dbReference>
<keyword evidence="5" id="KW-0961">Cell wall biogenesis/degradation</keyword>
<keyword evidence="5" id="KW-0333">Golgi apparatus</keyword>
<name>A0A445AM19_ARAHY</name>